<feature type="domain" description="Zeta toxin" evidence="7">
    <location>
        <begin position="71"/>
        <end position="228"/>
    </location>
</feature>
<dbReference type="Gene3D" id="3.40.50.300">
    <property type="entry name" value="P-loop containing nucleotide triphosphate hydrolases"/>
    <property type="match status" value="1"/>
</dbReference>
<dbReference type="EC" id="2.7.1.176" evidence="2"/>
<evidence type="ECO:0000313" key="9">
    <source>
        <dbReference type="Proteomes" id="UP000467006"/>
    </source>
</evidence>
<dbReference type="GO" id="GO:0016301">
    <property type="term" value="F:kinase activity"/>
    <property type="evidence" value="ECO:0007669"/>
    <property type="project" value="InterPro"/>
</dbReference>
<evidence type="ECO:0000256" key="4">
    <source>
        <dbReference type="ARBA" id="ARBA00022840"/>
    </source>
</evidence>
<comment type="similarity">
    <text evidence="1">Belongs to the zeta toxin family.</text>
</comment>
<protein>
    <recommendedName>
        <fullName evidence="5">UDP-N-acetylglucosamine kinase</fullName>
        <ecNumber evidence="2">2.7.1.176</ecNumber>
    </recommendedName>
    <alternativeName>
        <fullName evidence="5">UDP-N-acetylglucosamine kinase</fullName>
    </alternativeName>
</protein>
<dbReference type="OrthoDB" id="4451554at2"/>
<dbReference type="GO" id="GO:0005524">
    <property type="term" value="F:ATP binding"/>
    <property type="evidence" value="ECO:0007669"/>
    <property type="project" value="UniProtKB-KW"/>
</dbReference>
<evidence type="ECO:0000259" key="7">
    <source>
        <dbReference type="Pfam" id="PF06414"/>
    </source>
</evidence>
<evidence type="ECO:0000256" key="5">
    <source>
        <dbReference type="ARBA" id="ARBA00032897"/>
    </source>
</evidence>
<dbReference type="InterPro" id="IPR010488">
    <property type="entry name" value="Zeta_toxin_domain"/>
</dbReference>
<dbReference type="Proteomes" id="UP000467006">
    <property type="component" value="Chromosome"/>
</dbReference>
<evidence type="ECO:0000313" key="8">
    <source>
        <dbReference type="EMBL" id="BBX18681.1"/>
    </source>
</evidence>
<gene>
    <name evidence="8" type="ORF">MDUV_35410</name>
</gene>
<name>A0A7I7K5A9_9MYCO</name>
<reference evidence="8 9" key="1">
    <citation type="journal article" date="2019" name="Emerg. Microbes Infect.">
        <title>Comprehensive subspecies identification of 175 nontuberculous mycobacteria species based on 7547 genomic profiles.</title>
        <authorList>
            <person name="Matsumoto Y."/>
            <person name="Kinjo T."/>
            <person name="Motooka D."/>
            <person name="Nabeya D."/>
            <person name="Jung N."/>
            <person name="Uechi K."/>
            <person name="Horii T."/>
            <person name="Iida T."/>
            <person name="Fujita J."/>
            <person name="Nakamura S."/>
        </authorList>
    </citation>
    <scope>NUCLEOTIDE SEQUENCE [LARGE SCALE GENOMIC DNA]</scope>
    <source>
        <strain evidence="8 9">JCM 6396</strain>
    </source>
</reference>
<dbReference type="AlphaFoldDB" id="A0A7I7K5A9"/>
<evidence type="ECO:0000256" key="3">
    <source>
        <dbReference type="ARBA" id="ARBA00022741"/>
    </source>
</evidence>
<evidence type="ECO:0000256" key="2">
    <source>
        <dbReference type="ARBA" id="ARBA00011963"/>
    </source>
</evidence>
<organism evidence="8 9">
    <name type="scientific">Mycolicibacterium duvalii</name>
    <dbReference type="NCBI Taxonomy" id="39688"/>
    <lineage>
        <taxon>Bacteria</taxon>
        <taxon>Bacillati</taxon>
        <taxon>Actinomycetota</taxon>
        <taxon>Actinomycetes</taxon>
        <taxon>Mycobacteriales</taxon>
        <taxon>Mycobacteriaceae</taxon>
        <taxon>Mycolicibacterium</taxon>
    </lineage>
</organism>
<dbReference type="EMBL" id="AP022563">
    <property type="protein sequence ID" value="BBX18681.1"/>
    <property type="molecule type" value="Genomic_DNA"/>
</dbReference>
<keyword evidence="9" id="KW-1185">Reference proteome</keyword>
<comment type="catalytic activity">
    <reaction evidence="6">
        <text>UDP-N-acetyl-alpha-D-glucosamine + ATP = UDP-N-acetyl-alpha-D-glucosamine 3'-phosphate + ADP + H(+)</text>
        <dbReference type="Rhea" id="RHEA:32671"/>
        <dbReference type="ChEBI" id="CHEBI:15378"/>
        <dbReference type="ChEBI" id="CHEBI:30616"/>
        <dbReference type="ChEBI" id="CHEBI:57705"/>
        <dbReference type="ChEBI" id="CHEBI:64353"/>
        <dbReference type="ChEBI" id="CHEBI:456216"/>
        <dbReference type="EC" id="2.7.1.176"/>
    </reaction>
</comment>
<proteinExistence type="inferred from homology"/>
<dbReference type="InterPro" id="IPR027417">
    <property type="entry name" value="P-loop_NTPase"/>
</dbReference>
<dbReference type="KEGG" id="mdu:MDUV_35410"/>
<keyword evidence="3" id="KW-0547">Nucleotide-binding</keyword>
<dbReference type="RefSeq" id="WP_098004010.1">
    <property type="nucleotide sequence ID" value="NZ_AP022563.1"/>
</dbReference>
<evidence type="ECO:0000256" key="1">
    <source>
        <dbReference type="ARBA" id="ARBA00009104"/>
    </source>
</evidence>
<accession>A0A7I7K5A9</accession>
<sequence length="333" mass="37420">MAFQFTDPDYRAHTDRVEELLSQLRSAGTDSRSICGRVERGWTVWCTERRNLQRALVDDLWDEHARDVPRAGVAYVLGGLAGAGKTTLRANPDNNLTPERFLILDAEDIEVEMARRGMIPAVEGLSPMESSALVHEEAWELANRLAQRAYRENCNVLWEIPMNSQRATQHVTDLKGAGYAVYGGFADAPVDEARERTLQQHRRGEEDYRNRRGLGGRYIPASVHESCRPDAPAECWAPRPPAPGAHVRGLVRMYELGTLPFEHLVSAVRGRWHARRNVGPDAADWVEVYRRCEAVPEDDDLFWISVAEDAGTLSAEQSEKLFSALETMAGERV</sequence>
<dbReference type="Pfam" id="PF06414">
    <property type="entry name" value="Zeta_toxin"/>
    <property type="match status" value="1"/>
</dbReference>
<evidence type="ECO:0000256" key="6">
    <source>
        <dbReference type="ARBA" id="ARBA00048178"/>
    </source>
</evidence>
<keyword evidence="4" id="KW-0067">ATP-binding</keyword>
<dbReference type="SUPFAM" id="SSF52540">
    <property type="entry name" value="P-loop containing nucleoside triphosphate hydrolases"/>
    <property type="match status" value="1"/>
</dbReference>